<gene>
    <name evidence="1" type="ORF">MOC_1495</name>
</gene>
<reference evidence="1 2" key="1">
    <citation type="journal article" date="2014" name="PLoS ONE">
        <title>Genome Information of Methylobacterium oryzae, a Plant-Probiotic Methylotroph in the Phyllosphere.</title>
        <authorList>
            <person name="Kwak M.J."/>
            <person name="Jeong H."/>
            <person name="Madhaiyan M."/>
            <person name="Lee Y."/>
            <person name="Sa T.M."/>
            <person name="Oh T.K."/>
            <person name="Kim J.F."/>
        </authorList>
    </citation>
    <scope>NUCLEOTIDE SEQUENCE [LARGE SCALE GENOMIC DNA]</scope>
    <source>
        <strain evidence="1 2">CBMB20</strain>
    </source>
</reference>
<dbReference type="Proteomes" id="UP000029492">
    <property type="component" value="Chromosome"/>
</dbReference>
<dbReference type="AlphaFoldDB" id="A0A089NRT8"/>
<accession>A0A089NRT8</accession>
<protein>
    <submittedName>
        <fullName evidence="1">Protein of unassigned function</fullName>
    </submittedName>
</protein>
<proteinExistence type="predicted"/>
<name>A0A089NRT8_9HYPH</name>
<evidence type="ECO:0000313" key="2">
    <source>
        <dbReference type="Proteomes" id="UP000029492"/>
    </source>
</evidence>
<organism evidence="1 2">
    <name type="scientific">Methylobacterium oryzae CBMB20</name>
    <dbReference type="NCBI Taxonomy" id="693986"/>
    <lineage>
        <taxon>Bacteria</taxon>
        <taxon>Pseudomonadati</taxon>
        <taxon>Pseudomonadota</taxon>
        <taxon>Alphaproteobacteria</taxon>
        <taxon>Hyphomicrobiales</taxon>
        <taxon>Methylobacteriaceae</taxon>
        <taxon>Methylobacterium</taxon>
    </lineage>
</organism>
<sequence length="39" mass="4348">MVEGWMAHADRDALSTGGHNTAYEGAYKFITNYFMCNSS</sequence>
<dbReference type="KEGG" id="mor:MOC_1495"/>
<dbReference type="EMBL" id="CP003811">
    <property type="protein sequence ID" value="AIQ89250.1"/>
    <property type="molecule type" value="Genomic_DNA"/>
</dbReference>
<dbReference type="HOGENOM" id="CLU_3312613_0_0_5"/>
<keyword evidence="2" id="KW-1185">Reference proteome</keyword>
<evidence type="ECO:0000313" key="1">
    <source>
        <dbReference type="EMBL" id="AIQ89250.1"/>
    </source>
</evidence>